<dbReference type="SUPFAM" id="SSF69593">
    <property type="entry name" value="Glycerol-3-phosphate (1)-acyltransferase"/>
    <property type="match status" value="1"/>
</dbReference>
<organism evidence="10 11">
    <name type="scientific">Formosimonas limnophila</name>
    <dbReference type="NCBI Taxonomy" id="1384487"/>
    <lineage>
        <taxon>Bacteria</taxon>
        <taxon>Pseudomonadati</taxon>
        <taxon>Pseudomonadota</taxon>
        <taxon>Betaproteobacteria</taxon>
        <taxon>Burkholderiales</taxon>
        <taxon>Burkholderiaceae</taxon>
        <taxon>Formosimonas</taxon>
    </lineage>
</organism>
<keyword evidence="6 8" id="KW-0472">Membrane</keyword>
<dbReference type="EMBL" id="BMZG01000006">
    <property type="protein sequence ID" value="GHA73797.1"/>
    <property type="molecule type" value="Genomic_DNA"/>
</dbReference>
<dbReference type="GO" id="GO:0016020">
    <property type="term" value="C:membrane"/>
    <property type="evidence" value="ECO:0007669"/>
    <property type="project" value="UniProtKB-SubCell"/>
</dbReference>
<evidence type="ECO:0000259" key="9">
    <source>
        <dbReference type="SMART" id="SM00563"/>
    </source>
</evidence>
<dbReference type="PANTHER" id="PTHR23063">
    <property type="entry name" value="PHOSPHOLIPID ACYLTRANSFERASE"/>
    <property type="match status" value="1"/>
</dbReference>
<evidence type="ECO:0000313" key="10">
    <source>
        <dbReference type="EMBL" id="GHA73797.1"/>
    </source>
</evidence>
<keyword evidence="7 10" id="KW-0012">Acyltransferase</keyword>
<keyword evidence="5" id="KW-0443">Lipid metabolism</keyword>
<evidence type="ECO:0000256" key="5">
    <source>
        <dbReference type="ARBA" id="ARBA00023098"/>
    </source>
</evidence>
<comment type="subcellular location">
    <subcellularLocation>
        <location evidence="1">Membrane</location>
    </subcellularLocation>
</comment>
<comment type="caution">
    <text evidence="10">The sequence shown here is derived from an EMBL/GenBank/DDBJ whole genome shotgun (WGS) entry which is preliminary data.</text>
</comment>
<name>A0A8J3CN49_9BURK</name>
<dbReference type="Pfam" id="PF01553">
    <property type="entry name" value="Acyltransferase"/>
    <property type="match status" value="1"/>
</dbReference>
<evidence type="ECO:0000256" key="1">
    <source>
        <dbReference type="ARBA" id="ARBA00004370"/>
    </source>
</evidence>
<gene>
    <name evidence="10" type="ORF">GCM10009007_13650</name>
</gene>
<evidence type="ECO:0000256" key="2">
    <source>
        <dbReference type="ARBA" id="ARBA00022679"/>
    </source>
</evidence>
<evidence type="ECO:0000256" key="6">
    <source>
        <dbReference type="ARBA" id="ARBA00023136"/>
    </source>
</evidence>
<proteinExistence type="predicted"/>
<evidence type="ECO:0000313" key="11">
    <source>
        <dbReference type="Proteomes" id="UP000614287"/>
    </source>
</evidence>
<dbReference type="GO" id="GO:0016746">
    <property type="term" value="F:acyltransferase activity"/>
    <property type="evidence" value="ECO:0007669"/>
    <property type="project" value="UniProtKB-KW"/>
</dbReference>
<evidence type="ECO:0000256" key="4">
    <source>
        <dbReference type="ARBA" id="ARBA00022989"/>
    </source>
</evidence>
<keyword evidence="2" id="KW-0808">Transferase</keyword>
<dbReference type="RefSeq" id="WP_189493195.1">
    <property type="nucleotide sequence ID" value="NZ_BMZG01000006.1"/>
</dbReference>
<evidence type="ECO:0000256" key="7">
    <source>
        <dbReference type="ARBA" id="ARBA00023315"/>
    </source>
</evidence>
<dbReference type="CDD" id="cd07989">
    <property type="entry name" value="LPLAT_AGPAT-like"/>
    <property type="match status" value="1"/>
</dbReference>
<dbReference type="GO" id="GO:0006629">
    <property type="term" value="P:lipid metabolic process"/>
    <property type="evidence" value="ECO:0007669"/>
    <property type="project" value="UniProtKB-KW"/>
</dbReference>
<reference evidence="10" key="1">
    <citation type="journal article" date="2014" name="Int. J. Syst. Evol. Microbiol.">
        <title>Complete genome sequence of Corynebacterium casei LMG S-19264T (=DSM 44701T), isolated from a smear-ripened cheese.</title>
        <authorList>
            <consortium name="US DOE Joint Genome Institute (JGI-PGF)"/>
            <person name="Walter F."/>
            <person name="Albersmeier A."/>
            <person name="Kalinowski J."/>
            <person name="Ruckert C."/>
        </authorList>
    </citation>
    <scope>NUCLEOTIDE SEQUENCE</scope>
    <source>
        <strain evidence="10">KCTC 32501</strain>
    </source>
</reference>
<sequence length="263" mass="28953">MQVLGWLIAPLRLVVLLVHILVGLLLTLLFFRFMPWSARQSIIRIWSRVLLMVLGVRLNVVSAPVCLPMRGMLVSNHTSWVDIFVANSIQPTRFIAKSEIKKWPLLGTLVSSVGTLYVERGNRHMISKTNKEITHAAENGDLIGLYAEGTTTDGTYLLPFKSNLFQPAIDNALHIYPLGVTYSKGGRHSNVASYIGDMSMLGSFWQLATSIGLTANVHYCPIIPAAQFSHRQELATATQEAVSRALGLDVMAAETVAQVLRGV</sequence>
<dbReference type="InterPro" id="IPR002123">
    <property type="entry name" value="Plipid/glycerol_acylTrfase"/>
</dbReference>
<reference evidence="10" key="2">
    <citation type="submission" date="2020-09" db="EMBL/GenBank/DDBJ databases">
        <authorList>
            <person name="Sun Q."/>
            <person name="Kim S."/>
        </authorList>
    </citation>
    <scope>NUCLEOTIDE SEQUENCE</scope>
    <source>
        <strain evidence="10">KCTC 32501</strain>
    </source>
</reference>
<keyword evidence="11" id="KW-1185">Reference proteome</keyword>
<keyword evidence="4 8" id="KW-1133">Transmembrane helix</keyword>
<dbReference type="PANTHER" id="PTHR23063:SF52">
    <property type="entry name" value="LYSOPHOSPHATIDYLCHOLINE ACYLTRANSFERASE"/>
    <property type="match status" value="1"/>
</dbReference>
<feature type="transmembrane region" description="Helical" evidence="8">
    <location>
        <begin position="6"/>
        <end position="33"/>
    </location>
</feature>
<dbReference type="Proteomes" id="UP000614287">
    <property type="component" value="Unassembled WGS sequence"/>
</dbReference>
<evidence type="ECO:0000256" key="3">
    <source>
        <dbReference type="ARBA" id="ARBA00022692"/>
    </source>
</evidence>
<evidence type="ECO:0000256" key="8">
    <source>
        <dbReference type="SAM" id="Phobius"/>
    </source>
</evidence>
<keyword evidence="3 8" id="KW-0812">Transmembrane</keyword>
<dbReference type="SMART" id="SM00563">
    <property type="entry name" value="PlsC"/>
    <property type="match status" value="1"/>
</dbReference>
<accession>A0A8J3CN49</accession>
<protein>
    <submittedName>
        <fullName evidence="10">1-acyl-sn-glycerol-3-phosphate acyltransferase</fullName>
    </submittedName>
</protein>
<dbReference type="AlphaFoldDB" id="A0A8J3CN49"/>
<feature type="transmembrane region" description="Helical" evidence="8">
    <location>
        <begin position="45"/>
        <end position="65"/>
    </location>
</feature>
<feature type="domain" description="Phospholipid/glycerol acyltransferase" evidence="9">
    <location>
        <begin position="71"/>
        <end position="183"/>
    </location>
</feature>